<name>A0AAW1RN84_9CHLO</name>
<organism evidence="3 4">
    <name type="scientific">Elliptochloris bilobata</name>
    <dbReference type="NCBI Taxonomy" id="381761"/>
    <lineage>
        <taxon>Eukaryota</taxon>
        <taxon>Viridiplantae</taxon>
        <taxon>Chlorophyta</taxon>
        <taxon>core chlorophytes</taxon>
        <taxon>Trebouxiophyceae</taxon>
        <taxon>Trebouxiophyceae incertae sedis</taxon>
        <taxon>Elliptochloris clade</taxon>
        <taxon>Elliptochloris</taxon>
    </lineage>
</organism>
<comment type="caution">
    <text evidence="3">The sequence shown here is derived from an EMBL/GenBank/DDBJ whole genome shotgun (WGS) entry which is preliminary data.</text>
</comment>
<reference evidence="3 4" key="1">
    <citation type="journal article" date="2024" name="Nat. Commun.">
        <title>Phylogenomics reveals the evolutionary origins of lichenization in chlorophyte algae.</title>
        <authorList>
            <person name="Puginier C."/>
            <person name="Libourel C."/>
            <person name="Otte J."/>
            <person name="Skaloud P."/>
            <person name="Haon M."/>
            <person name="Grisel S."/>
            <person name="Petersen M."/>
            <person name="Berrin J.G."/>
            <person name="Delaux P.M."/>
            <person name="Dal Grande F."/>
            <person name="Keller J."/>
        </authorList>
    </citation>
    <scope>NUCLEOTIDE SEQUENCE [LARGE SCALE GENOMIC DNA]</scope>
    <source>
        <strain evidence="3 4">SAG 245.80</strain>
    </source>
</reference>
<keyword evidence="2" id="KW-0812">Transmembrane</keyword>
<keyword evidence="2" id="KW-0472">Membrane</keyword>
<keyword evidence="4" id="KW-1185">Reference proteome</keyword>
<evidence type="ECO:0000313" key="4">
    <source>
        <dbReference type="Proteomes" id="UP001445335"/>
    </source>
</evidence>
<dbReference type="Proteomes" id="UP001445335">
    <property type="component" value="Unassembled WGS sequence"/>
</dbReference>
<accession>A0AAW1RN84</accession>
<sequence length="138" mass="13303">MCELSELPSADNPGIPEDCPHRLIAGLLAAATSAKAGAAGATITAPLAAALLGAALLAGAAGAFAALRHRALQRVELTPSASSEAACGAKPTTPALTGRRSLAAALGLAAGPPSGGGARRVPARDTTSVASSVDSSER</sequence>
<gene>
    <name evidence="3" type="ORF">WJX81_001609</name>
</gene>
<feature type="region of interest" description="Disordered" evidence="1">
    <location>
        <begin position="107"/>
        <end position="138"/>
    </location>
</feature>
<dbReference type="AlphaFoldDB" id="A0AAW1RN84"/>
<feature type="transmembrane region" description="Helical" evidence="2">
    <location>
        <begin position="47"/>
        <end position="67"/>
    </location>
</feature>
<keyword evidence="2" id="KW-1133">Transmembrane helix</keyword>
<feature type="compositionally biased region" description="Low complexity" evidence="1">
    <location>
        <begin position="124"/>
        <end position="138"/>
    </location>
</feature>
<proteinExistence type="predicted"/>
<protein>
    <submittedName>
        <fullName evidence="3">Uncharacterized protein</fullName>
    </submittedName>
</protein>
<evidence type="ECO:0000256" key="1">
    <source>
        <dbReference type="SAM" id="MobiDB-lite"/>
    </source>
</evidence>
<evidence type="ECO:0000313" key="3">
    <source>
        <dbReference type="EMBL" id="KAK9834980.1"/>
    </source>
</evidence>
<evidence type="ECO:0000256" key="2">
    <source>
        <dbReference type="SAM" id="Phobius"/>
    </source>
</evidence>
<dbReference type="EMBL" id="JALJOU010000030">
    <property type="protein sequence ID" value="KAK9834980.1"/>
    <property type="molecule type" value="Genomic_DNA"/>
</dbReference>